<dbReference type="SMART" id="SM00347">
    <property type="entry name" value="HTH_MARR"/>
    <property type="match status" value="1"/>
</dbReference>
<keyword evidence="4" id="KW-1185">Reference proteome</keyword>
<dbReference type="Gene3D" id="1.10.10.10">
    <property type="entry name" value="Winged helix-like DNA-binding domain superfamily/Winged helix DNA-binding domain"/>
    <property type="match status" value="1"/>
</dbReference>
<reference evidence="3 4" key="1">
    <citation type="submission" date="2019-07" db="EMBL/GenBank/DDBJ databases">
        <title>Whole genome shotgun sequence of Microbacterium aerolatum NBRC 103071.</title>
        <authorList>
            <person name="Hosoyama A."/>
            <person name="Uohara A."/>
            <person name="Ohji S."/>
            <person name="Ichikawa N."/>
        </authorList>
    </citation>
    <scope>NUCLEOTIDE SEQUENCE [LARGE SCALE GENOMIC DNA]</scope>
    <source>
        <strain evidence="3 4">NBRC 103071</strain>
    </source>
</reference>
<dbReference type="PROSITE" id="PS50995">
    <property type="entry name" value="HTH_MARR_2"/>
    <property type="match status" value="1"/>
</dbReference>
<dbReference type="Proteomes" id="UP000321225">
    <property type="component" value="Unassembled WGS sequence"/>
</dbReference>
<sequence length="202" mass="21769">MPEVPSDPEPLDGGAQHPFSSGSAIYDVDVSDPDGELIDRGSLAASDIRQISALMRAMGGMRDAEQKLSEASLRYMKLNQTDMRALHFLIACENSGAVATPGAITAHLGISTASTTKLLDRLERGGHITRSPHPSDRRALAIAITPTTRRSAIETVGRQHARRFTAAARLSPAEREIVIRFLADVTTEIAIGDEPWANSEDE</sequence>
<comment type="caution">
    <text evidence="3">The sequence shown here is derived from an EMBL/GenBank/DDBJ whole genome shotgun (WGS) entry which is preliminary data.</text>
</comment>
<dbReference type="EMBL" id="BJUW01000011">
    <property type="protein sequence ID" value="GEK87262.1"/>
    <property type="molecule type" value="Genomic_DNA"/>
</dbReference>
<dbReference type="OrthoDB" id="162531at2"/>
<protein>
    <submittedName>
        <fullName evidence="3">MarR family transcriptional regulator</fullName>
    </submittedName>
</protein>
<name>A0A511AGZ5_9MICO</name>
<dbReference type="InterPro" id="IPR036388">
    <property type="entry name" value="WH-like_DNA-bd_sf"/>
</dbReference>
<dbReference type="InterPro" id="IPR036390">
    <property type="entry name" value="WH_DNA-bd_sf"/>
</dbReference>
<dbReference type="RefSeq" id="WP_147039839.1">
    <property type="nucleotide sequence ID" value="NZ_BJUW01000011.1"/>
</dbReference>
<accession>A0A511AGZ5</accession>
<dbReference type="InterPro" id="IPR039422">
    <property type="entry name" value="MarR/SlyA-like"/>
</dbReference>
<dbReference type="GO" id="GO:0006950">
    <property type="term" value="P:response to stress"/>
    <property type="evidence" value="ECO:0007669"/>
    <property type="project" value="TreeGrafter"/>
</dbReference>
<evidence type="ECO:0000313" key="4">
    <source>
        <dbReference type="Proteomes" id="UP000321225"/>
    </source>
</evidence>
<dbReference type="PANTHER" id="PTHR33164:SF43">
    <property type="entry name" value="HTH-TYPE TRANSCRIPTIONAL REPRESSOR YETL"/>
    <property type="match status" value="1"/>
</dbReference>
<organism evidence="3 4">
    <name type="scientific">Microbacterium aerolatum</name>
    <dbReference type="NCBI Taxonomy" id="153731"/>
    <lineage>
        <taxon>Bacteria</taxon>
        <taxon>Bacillati</taxon>
        <taxon>Actinomycetota</taxon>
        <taxon>Actinomycetes</taxon>
        <taxon>Micrococcales</taxon>
        <taxon>Microbacteriaceae</taxon>
        <taxon>Microbacterium</taxon>
    </lineage>
</organism>
<dbReference type="SUPFAM" id="SSF46785">
    <property type="entry name" value="Winged helix' DNA-binding domain"/>
    <property type="match status" value="1"/>
</dbReference>
<gene>
    <name evidence="3" type="ORF">MAE01_24380</name>
</gene>
<dbReference type="Pfam" id="PF12802">
    <property type="entry name" value="MarR_2"/>
    <property type="match status" value="1"/>
</dbReference>
<proteinExistence type="predicted"/>
<dbReference type="AlphaFoldDB" id="A0A511AGZ5"/>
<feature type="domain" description="HTH marR-type" evidence="2">
    <location>
        <begin position="44"/>
        <end position="187"/>
    </location>
</feature>
<dbReference type="PANTHER" id="PTHR33164">
    <property type="entry name" value="TRANSCRIPTIONAL REGULATOR, MARR FAMILY"/>
    <property type="match status" value="1"/>
</dbReference>
<dbReference type="InterPro" id="IPR000835">
    <property type="entry name" value="HTH_MarR-typ"/>
</dbReference>
<evidence type="ECO:0000256" key="1">
    <source>
        <dbReference type="SAM" id="MobiDB-lite"/>
    </source>
</evidence>
<evidence type="ECO:0000313" key="3">
    <source>
        <dbReference type="EMBL" id="GEK87262.1"/>
    </source>
</evidence>
<evidence type="ECO:0000259" key="2">
    <source>
        <dbReference type="PROSITE" id="PS50995"/>
    </source>
</evidence>
<dbReference type="GO" id="GO:0003700">
    <property type="term" value="F:DNA-binding transcription factor activity"/>
    <property type="evidence" value="ECO:0007669"/>
    <property type="project" value="InterPro"/>
</dbReference>
<feature type="region of interest" description="Disordered" evidence="1">
    <location>
        <begin position="1"/>
        <end position="24"/>
    </location>
</feature>